<evidence type="ECO:0000256" key="2">
    <source>
        <dbReference type="SAM" id="Coils"/>
    </source>
</evidence>
<dbReference type="SMART" id="SM00028">
    <property type="entry name" value="TPR"/>
    <property type="match status" value="2"/>
</dbReference>
<protein>
    <submittedName>
        <fullName evidence="4">Tetratricopeptide repeat protein</fullName>
    </submittedName>
</protein>
<organism evidence="4 5">
    <name type="scientific">Methanospirillum purgamenti</name>
    <dbReference type="NCBI Taxonomy" id="2834276"/>
    <lineage>
        <taxon>Archaea</taxon>
        <taxon>Methanobacteriati</taxon>
        <taxon>Methanobacteriota</taxon>
        <taxon>Stenosarchaea group</taxon>
        <taxon>Methanomicrobia</taxon>
        <taxon>Methanomicrobiales</taxon>
        <taxon>Methanospirillaceae</taxon>
        <taxon>Methanospirillum</taxon>
    </lineage>
</organism>
<dbReference type="AlphaFoldDB" id="A0A8E7EK24"/>
<dbReference type="EMBL" id="CP075546">
    <property type="protein sequence ID" value="QVV89714.1"/>
    <property type="molecule type" value="Genomic_DNA"/>
</dbReference>
<proteinExistence type="predicted"/>
<keyword evidence="3" id="KW-0472">Membrane</keyword>
<evidence type="ECO:0000256" key="1">
    <source>
        <dbReference type="PROSITE-ProRule" id="PRU00339"/>
    </source>
</evidence>
<feature type="transmembrane region" description="Helical" evidence="3">
    <location>
        <begin position="104"/>
        <end position="126"/>
    </location>
</feature>
<reference evidence="4 5" key="1">
    <citation type="submission" date="2021-05" db="EMBL/GenBank/DDBJ databases">
        <title>A novel Methanospirillum isolate from a pyrite-forming mixed culture.</title>
        <authorList>
            <person name="Bunk B."/>
            <person name="Sproer C."/>
            <person name="Spring S."/>
            <person name="Pester M."/>
        </authorList>
    </citation>
    <scope>NUCLEOTIDE SEQUENCE [LARGE SCALE GENOMIC DNA]</scope>
    <source>
        <strain evidence="4 5">J.3.6.1-F.2.7.3</strain>
    </source>
</reference>
<feature type="coiled-coil region" evidence="2">
    <location>
        <begin position="326"/>
        <end position="377"/>
    </location>
</feature>
<dbReference type="InterPro" id="IPR011990">
    <property type="entry name" value="TPR-like_helical_dom_sf"/>
</dbReference>
<dbReference type="KEGG" id="mrtj:KHC33_04150"/>
<dbReference type="PROSITE" id="PS50005">
    <property type="entry name" value="TPR"/>
    <property type="match status" value="1"/>
</dbReference>
<accession>A0A8E7EK24</accession>
<name>A0A8E7EK24_9EURY</name>
<dbReference type="Proteomes" id="UP000680656">
    <property type="component" value="Chromosome"/>
</dbReference>
<dbReference type="InterPro" id="IPR019734">
    <property type="entry name" value="TPR_rpt"/>
</dbReference>
<feature type="repeat" description="TPR" evidence="1">
    <location>
        <begin position="36"/>
        <end position="69"/>
    </location>
</feature>
<dbReference type="SUPFAM" id="SSF48452">
    <property type="entry name" value="TPR-like"/>
    <property type="match status" value="1"/>
</dbReference>
<keyword evidence="3" id="KW-1133">Transmembrane helix</keyword>
<keyword evidence="1" id="KW-0802">TPR repeat</keyword>
<evidence type="ECO:0000313" key="4">
    <source>
        <dbReference type="EMBL" id="QVV89714.1"/>
    </source>
</evidence>
<sequence>MMGDLFEEGLFAFREGKYEDAGELFKQRINEDDQNPKVWNALGICLSKLGENDDAVVCFENALVLDPKNQTYSKNLEKQQKKNLKLNSQSEQIILKKEKNNRPIIHYFSFIGILVIILIVVTFLFFSQSESKPIQEIDLEITPIVTPTIIATSILTPTPTTIIQTPIQVQDSKKLETSVPLDSAFNEIYIVSKSMADKKDYDERYYVRISDLSKSLSYYLKYADPYLKTNIDTSNYQFNRLKTDLLVAVNKYSSERDFINPPQTHRVFEKKVFSLAVNLSGSDKNLEFTYSADDLLTDPIFINMHNSFKRYSQDEINNLINPVDKDKELNAYLDELKRKREEADQQWLEDAKIQRQQKELEQQKEALIKEKRKKLVDLKWACTQARDSCEGGCGINIPCITRCEIQCDKCIEAAYAEVGGVIKRATSQCDGNRCWGTVDIFE</sequence>
<dbReference type="RefSeq" id="WP_214420504.1">
    <property type="nucleotide sequence ID" value="NZ_CP075546.1"/>
</dbReference>
<keyword evidence="5" id="KW-1185">Reference proteome</keyword>
<dbReference type="Gene3D" id="1.25.40.10">
    <property type="entry name" value="Tetratricopeptide repeat domain"/>
    <property type="match status" value="1"/>
</dbReference>
<gene>
    <name evidence="4" type="ORF">KHC33_04150</name>
</gene>
<dbReference type="GeneID" id="65096348"/>
<dbReference type="Pfam" id="PF00515">
    <property type="entry name" value="TPR_1"/>
    <property type="match status" value="1"/>
</dbReference>
<keyword evidence="2" id="KW-0175">Coiled coil</keyword>
<evidence type="ECO:0000313" key="5">
    <source>
        <dbReference type="Proteomes" id="UP000680656"/>
    </source>
</evidence>
<keyword evidence="3" id="KW-0812">Transmembrane</keyword>
<evidence type="ECO:0000256" key="3">
    <source>
        <dbReference type="SAM" id="Phobius"/>
    </source>
</evidence>